<evidence type="ECO:0000313" key="12">
    <source>
        <dbReference type="Proteomes" id="UP000095200"/>
    </source>
</evidence>
<dbReference type="InterPro" id="IPR006311">
    <property type="entry name" value="TAT_signal"/>
</dbReference>
<dbReference type="InterPro" id="IPR006963">
    <property type="entry name" value="Mopterin_OxRdtase_4Fe-4S_dom"/>
</dbReference>
<comment type="caution">
    <text evidence="11">The sequence shown here is derived from an EMBL/GenBank/DDBJ whole genome shotgun (WGS) entry which is preliminary data.</text>
</comment>
<evidence type="ECO:0000313" key="11">
    <source>
        <dbReference type="EMBL" id="GAU08811.1"/>
    </source>
</evidence>
<comment type="cofactor">
    <cofactor evidence="1">
        <name>[4Fe-4S] cluster</name>
        <dbReference type="ChEBI" id="CHEBI:49883"/>
    </cofactor>
</comment>
<comment type="subunit">
    <text evidence="4">Heterodimer of a large and a small subunit.</text>
</comment>
<sequence>MKRRAFLKFSAMAGTVMALGGLGISLKPTMARAQLLKLRWAKETTSICCYCAVGCGLLVHTAKDGQNRAINVEGNPDHPINEGSLCAKGASIWQLTENDSRVLQPMYRAPFSDKWEAVSWDWALDQIADRVKKTRDATFSLKNAKGEVVNRCDGIANVGSAAMDNEECWVYQAFLRSLGLVWIEHQARI</sequence>
<keyword evidence="5" id="KW-0004">4Fe-4S</keyword>
<dbReference type="GO" id="GO:0009061">
    <property type="term" value="P:anaerobic respiration"/>
    <property type="evidence" value="ECO:0007669"/>
    <property type="project" value="TreeGrafter"/>
</dbReference>
<organism evidence="11 12">
    <name type="scientific">Desulfoplanes formicivorans</name>
    <dbReference type="NCBI Taxonomy" id="1592317"/>
    <lineage>
        <taxon>Bacteria</taxon>
        <taxon>Pseudomonadati</taxon>
        <taxon>Thermodesulfobacteriota</taxon>
        <taxon>Desulfovibrionia</taxon>
        <taxon>Desulfovibrionales</taxon>
        <taxon>Desulfoplanaceae</taxon>
        <taxon>Desulfoplanes</taxon>
    </lineage>
</organism>
<dbReference type="GO" id="GO:0016491">
    <property type="term" value="F:oxidoreductase activity"/>
    <property type="evidence" value="ECO:0007669"/>
    <property type="project" value="UniProtKB-KW"/>
</dbReference>
<comment type="similarity">
    <text evidence="3">Belongs to the prokaryotic molybdopterin-containing oxidoreductase family.</text>
</comment>
<keyword evidence="12" id="KW-1185">Reference proteome</keyword>
<dbReference type="GO" id="GO:0042597">
    <property type="term" value="C:periplasmic space"/>
    <property type="evidence" value="ECO:0007669"/>
    <property type="project" value="UniProtKB-SubCell"/>
</dbReference>
<dbReference type="PROSITE" id="PS51318">
    <property type="entry name" value="TAT"/>
    <property type="match status" value="1"/>
</dbReference>
<dbReference type="SUPFAM" id="SSF53706">
    <property type="entry name" value="Formate dehydrogenase/DMSO reductase, domains 1-3"/>
    <property type="match status" value="1"/>
</dbReference>
<dbReference type="GO" id="GO:0030151">
    <property type="term" value="F:molybdenum ion binding"/>
    <property type="evidence" value="ECO:0007669"/>
    <property type="project" value="TreeGrafter"/>
</dbReference>
<evidence type="ECO:0000256" key="2">
    <source>
        <dbReference type="ARBA" id="ARBA00004418"/>
    </source>
</evidence>
<dbReference type="Gene3D" id="3.40.50.740">
    <property type="match status" value="1"/>
</dbReference>
<feature type="domain" description="4Fe-4S Mo/W bis-MGD-type" evidence="10">
    <location>
        <begin position="41"/>
        <end position="100"/>
    </location>
</feature>
<dbReference type="GO" id="GO:0009055">
    <property type="term" value="F:electron transfer activity"/>
    <property type="evidence" value="ECO:0007669"/>
    <property type="project" value="TreeGrafter"/>
</dbReference>
<dbReference type="EMBL" id="BDFE01000015">
    <property type="protein sequence ID" value="GAU08811.1"/>
    <property type="molecule type" value="Genomic_DNA"/>
</dbReference>
<evidence type="ECO:0000256" key="1">
    <source>
        <dbReference type="ARBA" id="ARBA00001966"/>
    </source>
</evidence>
<dbReference type="SMART" id="SM00926">
    <property type="entry name" value="Molybdop_Fe4S4"/>
    <property type="match status" value="1"/>
</dbReference>
<dbReference type="PROSITE" id="PS00551">
    <property type="entry name" value="MOLYBDOPTERIN_PROK_1"/>
    <property type="match status" value="1"/>
</dbReference>
<dbReference type="InterPro" id="IPR019546">
    <property type="entry name" value="TAT_signal_bac_arc"/>
</dbReference>
<dbReference type="PROSITE" id="PS51669">
    <property type="entry name" value="4FE4S_MOW_BIS_MGD"/>
    <property type="match status" value="1"/>
</dbReference>
<dbReference type="PANTHER" id="PTHR43598:SF1">
    <property type="entry name" value="FORMATE DEHYDROGENASE-O MAJOR SUBUNIT"/>
    <property type="match status" value="1"/>
</dbReference>
<protein>
    <submittedName>
        <fullName evidence="11">Formate dehydrogenase</fullName>
    </submittedName>
</protein>
<keyword evidence="8" id="KW-0408">Iron</keyword>
<evidence type="ECO:0000256" key="4">
    <source>
        <dbReference type="ARBA" id="ARBA00011771"/>
    </source>
</evidence>
<gene>
    <name evidence="11" type="ORF">DPF_1528</name>
</gene>
<dbReference type="Gene3D" id="2.20.25.90">
    <property type="entry name" value="ADC-like domains"/>
    <property type="match status" value="1"/>
</dbReference>
<evidence type="ECO:0000256" key="9">
    <source>
        <dbReference type="ARBA" id="ARBA00023014"/>
    </source>
</evidence>
<name>A0A194AIB2_9BACT</name>
<evidence type="ECO:0000256" key="6">
    <source>
        <dbReference type="ARBA" id="ARBA00022723"/>
    </source>
</evidence>
<evidence type="ECO:0000256" key="3">
    <source>
        <dbReference type="ARBA" id="ARBA00010312"/>
    </source>
</evidence>
<keyword evidence="9" id="KW-0411">Iron-sulfur</keyword>
<keyword evidence="7" id="KW-0560">Oxidoreductase</keyword>
<dbReference type="Pfam" id="PF04879">
    <property type="entry name" value="Molybdop_Fe4S4"/>
    <property type="match status" value="1"/>
</dbReference>
<accession>A0A194AIB2</accession>
<evidence type="ECO:0000256" key="5">
    <source>
        <dbReference type="ARBA" id="ARBA00022485"/>
    </source>
</evidence>
<dbReference type="PANTHER" id="PTHR43598">
    <property type="entry name" value="TUNGSTEN-CONTAINING FORMYLMETHANOFURAN DEHYDROGENASE 2 SUBUNIT B"/>
    <property type="match status" value="1"/>
</dbReference>
<dbReference type="AlphaFoldDB" id="A0A194AIB2"/>
<dbReference type="STRING" id="1592317.DPF_1528"/>
<evidence type="ECO:0000259" key="10">
    <source>
        <dbReference type="PROSITE" id="PS51669"/>
    </source>
</evidence>
<dbReference type="NCBIfam" id="TIGR01409">
    <property type="entry name" value="TAT_signal_seq"/>
    <property type="match status" value="1"/>
</dbReference>
<evidence type="ECO:0000256" key="7">
    <source>
        <dbReference type="ARBA" id="ARBA00023002"/>
    </source>
</evidence>
<dbReference type="InterPro" id="IPR027467">
    <property type="entry name" value="MopterinOxRdtase_cofactor_BS"/>
</dbReference>
<evidence type="ECO:0000256" key="8">
    <source>
        <dbReference type="ARBA" id="ARBA00023004"/>
    </source>
</evidence>
<dbReference type="GO" id="GO:0051539">
    <property type="term" value="F:4 iron, 4 sulfur cluster binding"/>
    <property type="evidence" value="ECO:0007669"/>
    <property type="project" value="UniProtKB-KW"/>
</dbReference>
<dbReference type="Proteomes" id="UP000095200">
    <property type="component" value="Unassembled WGS sequence"/>
</dbReference>
<reference evidence="12" key="1">
    <citation type="submission" date="2016-06" db="EMBL/GenBank/DDBJ databases">
        <title>Draft genome sequence of Desulfoplanes formicivorans strain Pf12B.</title>
        <authorList>
            <person name="Watanabe M."/>
            <person name="Kojima H."/>
            <person name="Fukui M."/>
        </authorList>
    </citation>
    <scope>NUCLEOTIDE SEQUENCE [LARGE SCALE GENOMIC DNA]</scope>
    <source>
        <strain evidence="12">Pf12B</strain>
    </source>
</reference>
<keyword evidence="6" id="KW-0479">Metal-binding</keyword>
<comment type="subcellular location">
    <subcellularLocation>
        <location evidence="2">Periplasm</location>
    </subcellularLocation>
</comment>
<proteinExistence type="inferred from homology"/>